<dbReference type="Pfam" id="PF12680">
    <property type="entry name" value="SnoaL_2"/>
    <property type="match status" value="1"/>
</dbReference>
<dbReference type="SUPFAM" id="SSF54427">
    <property type="entry name" value="NTF2-like"/>
    <property type="match status" value="1"/>
</dbReference>
<sequence length="132" mass="14651">MTHPNAELARSEMKAALRGDLEGMLEHYTDDVVLHYPGRNALSGIHRGKDGIRKWVAKIDELLGEGGSFTRSLHDIVANDDYAIQLVSVEARRGDGRSASWDAAAVMRVHNGKFSDIRLDIFDPYAVDELFA</sequence>
<dbReference type="CDD" id="cd00531">
    <property type="entry name" value="NTF2_like"/>
    <property type="match status" value="1"/>
</dbReference>
<accession>A0ABN2LZY9</accession>
<reference evidence="2 3" key="1">
    <citation type="journal article" date="2019" name="Int. J. Syst. Evol. Microbiol.">
        <title>The Global Catalogue of Microorganisms (GCM) 10K type strain sequencing project: providing services to taxonomists for standard genome sequencing and annotation.</title>
        <authorList>
            <consortium name="The Broad Institute Genomics Platform"/>
            <consortium name="The Broad Institute Genome Sequencing Center for Infectious Disease"/>
            <person name="Wu L."/>
            <person name="Ma J."/>
        </authorList>
    </citation>
    <scope>NUCLEOTIDE SEQUENCE [LARGE SCALE GENOMIC DNA]</scope>
    <source>
        <strain evidence="2 3">JCM 14322</strain>
    </source>
</reference>
<feature type="domain" description="SnoaL-like" evidence="1">
    <location>
        <begin position="15"/>
        <end position="115"/>
    </location>
</feature>
<protein>
    <recommendedName>
        <fullName evidence="1">SnoaL-like domain-containing protein</fullName>
    </recommendedName>
</protein>
<dbReference type="RefSeq" id="WP_344294325.1">
    <property type="nucleotide sequence ID" value="NZ_BAAANJ010000004.1"/>
</dbReference>
<evidence type="ECO:0000313" key="3">
    <source>
        <dbReference type="Proteomes" id="UP001500002"/>
    </source>
</evidence>
<keyword evidence="3" id="KW-1185">Reference proteome</keyword>
<evidence type="ECO:0000313" key="2">
    <source>
        <dbReference type="EMBL" id="GAA1804926.1"/>
    </source>
</evidence>
<dbReference type="EMBL" id="BAAANJ010000004">
    <property type="protein sequence ID" value="GAA1804926.1"/>
    <property type="molecule type" value="Genomic_DNA"/>
</dbReference>
<gene>
    <name evidence="2" type="ORF">GCM10009749_11320</name>
</gene>
<dbReference type="InterPro" id="IPR037401">
    <property type="entry name" value="SnoaL-like"/>
</dbReference>
<proteinExistence type="predicted"/>
<organism evidence="2 3">
    <name type="scientific">Agromyces neolithicus</name>
    <dbReference type="NCBI Taxonomy" id="269420"/>
    <lineage>
        <taxon>Bacteria</taxon>
        <taxon>Bacillati</taxon>
        <taxon>Actinomycetota</taxon>
        <taxon>Actinomycetes</taxon>
        <taxon>Micrococcales</taxon>
        <taxon>Microbacteriaceae</taxon>
        <taxon>Agromyces</taxon>
    </lineage>
</organism>
<name>A0ABN2LZY9_9MICO</name>
<comment type="caution">
    <text evidence="2">The sequence shown here is derived from an EMBL/GenBank/DDBJ whole genome shotgun (WGS) entry which is preliminary data.</text>
</comment>
<dbReference type="Gene3D" id="3.10.450.50">
    <property type="match status" value="1"/>
</dbReference>
<dbReference type="InterPro" id="IPR032710">
    <property type="entry name" value="NTF2-like_dom_sf"/>
</dbReference>
<evidence type="ECO:0000259" key="1">
    <source>
        <dbReference type="Pfam" id="PF12680"/>
    </source>
</evidence>
<dbReference type="Proteomes" id="UP001500002">
    <property type="component" value="Unassembled WGS sequence"/>
</dbReference>